<accession>A0A0J5P783</accession>
<dbReference type="InterPro" id="IPR016130">
    <property type="entry name" value="Tyr_Pase_AS"/>
</dbReference>
<feature type="domain" description="Tyrosine specific protein phosphatases" evidence="2">
    <location>
        <begin position="105"/>
        <end position="157"/>
    </location>
</feature>
<dbReference type="AlphaFoldDB" id="A0A0J5P783"/>
<name>A0A0J5P783_9PAST</name>
<evidence type="ECO:0000313" key="3">
    <source>
        <dbReference type="EMBL" id="KMK51324.1"/>
    </source>
</evidence>
<dbReference type="InterPro" id="IPR000387">
    <property type="entry name" value="Tyr_Pase_dom"/>
</dbReference>
<evidence type="ECO:0000259" key="2">
    <source>
        <dbReference type="PROSITE" id="PS50056"/>
    </source>
</evidence>
<dbReference type="EMBL" id="JWIZ01000038">
    <property type="protein sequence ID" value="KMK51324.1"/>
    <property type="molecule type" value="Genomic_DNA"/>
</dbReference>
<reference evidence="3 4" key="1">
    <citation type="submission" date="2014-12" db="EMBL/GenBank/DDBJ databases">
        <title>Reclassification of Actinobacillus muris as Muribacter muris.</title>
        <authorList>
            <person name="Christensen H."/>
            <person name="Nicklas W."/>
            <person name="Bisgaard M."/>
        </authorList>
    </citation>
    <scope>NUCLEOTIDE SEQUENCE [LARGE SCALE GENOMIC DNA]</scope>
    <source>
        <strain evidence="3 4">Ackerman80-443D</strain>
    </source>
</reference>
<dbReference type="STRING" id="67855.RO21_06810"/>
<dbReference type="InterPro" id="IPR029021">
    <property type="entry name" value="Prot-tyrosine_phosphatase-like"/>
</dbReference>
<dbReference type="Proteomes" id="UP000036270">
    <property type="component" value="Unassembled WGS sequence"/>
</dbReference>
<comment type="caution">
    <text evidence="3">The sequence shown here is derived from an EMBL/GenBank/DDBJ whole genome shotgun (WGS) entry which is preliminary data.</text>
</comment>
<feature type="signal peptide" evidence="1">
    <location>
        <begin position="1"/>
        <end position="18"/>
    </location>
</feature>
<dbReference type="RefSeq" id="WP_047977050.1">
    <property type="nucleotide sequence ID" value="NZ_JWIZ01000038.1"/>
</dbReference>
<dbReference type="Gene3D" id="3.90.190.10">
    <property type="entry name" value="Protein tyrosine phosphatase superfamily"/>
    <property type="match status" value="1"/>
</dbReference>
<protein>
    <submittedName>
        <fullName evidence="3">Protein tyrosine phosphatase</fullName>
    </submittedName>
</protein>
<dbReference type="InterPro" id="IPR055214">
    <property type="entry name" value="PTP-NADK"/>
</dbReference>
<evidence type="ECO:0000256" key="1">
    <source>
        <dbReference type="SAM" id="SignalP"/>
    </source>
</evidence>
<gene>
    <name evidence="3" type="ORF">RO21_06810</name>
</gene>
<proteinExistence type="predicted"/>
<organism evidence="3 4">
    <name type="scientific">Muribacter muris</name>
    <dbReference type="NCBI Taxonomy" id="67855"/>
    <lineage>
        <taxon>Bacteria</taxon>
        <taxon>Pseudomonadati</taxon>
        <taxon>Pseudomonadota</taxon>
        <taxon>Gammaproteobacteria</taxon>
        <taxon>Pasteurellales</taxon>
        <taxon>Pasteurellaceae</taxon>
        <taxon>Muribacter</taxon>
    </lineage>
</organism>
<dbReference type="PATRIC" id="fig|67855.3.peg.1367"/>
<feature type="chain" id="PRO_5005262841" evidence="1">
    <location>
        <begin position="19"/>
        <end position="193"/>
    </location>
</feature>
<dbReference type="PROSITE" id="PS00383">
    <property type="entry name" value="TYR_PHOSPHATASE_1"/>
    <property type="match status" value="1"/>
</dbReference>
<dbReference type="PROSITE" id="PS50056">
    <property type="entry name" value="TYR_PHOSPHATASE_2"/>
    <property type="match status" value="1"/>
</dbReference>
<sequence length="193" mass="22331">MRHSLTVLALLLPLAACQTPISNPVERPPHWATVINKASNLYRLDQRLFRSEQLQATDYPLLKQQGIRTLINLRFFDRNDDKHAFGNQDLTLINTPLLTWHITPSEVAGVLWQIEQAQQRGGVLVHCYHGADRTGLISAMYRVIYQNWSIEEAKREMLEGDYGFHSIWKNIERLFSADNVQQIKQELARLRAN</sequence>
<dbReference type="SUPFAM" id="SSF52799">
    <property type="entry name" value="(Phosphotyrosine protein) phosphatases II"/>
    <property type="match status" value="1"/>
</dbReference>
<keyword evidence="4" id="KW-1185">Reference proteome</keyword>
<evidence type="ECO:0000313" key="4">
    <source>
        <dbReference type="Proteomes" id="UP000036270"/>
    </source>
</evidence>
<dbReference type="Pfam" id="PF22741">
    <property type="entry name" value="PTP-NADK"/>
    <property type="match status" value="1"/>
</dbReference>
<keyword evidence="1" id="KW-0732">Signal</keyword>